<evidence type="ECO:0000256" key="13">
    <source>
        <dbReference type="ARBA" id="ARBA00023209"/>
    </source>
</evidence>
<keyword evidence="18" id="KW-1185">Reference proteome</keyword>
<evidence type="ECO:0000256" key="16">
    <source>
        <dbReference type="SAM" id="Phobius"/>
    </source>
</evidence>
<feature type="transmembrane region" description="Helical" evidence="16">
    <location>
        <begin position="42"/>
        <end position="59"/>
    </location>
</feature>
<evidence type="ECO:0000256" key="2">
    <source>
        <dbReference type="ARBA" id="ARBA00005967"/>
    </source>
</evidence>
<accession>A0ABX7NCL3</accession>
<dbReference type="EMBL" id="CP071091">
    <property type="protein sequence ID" value="QSQ16398.1"/>
    <property type="molecule type" value="Genomic_DNA"/>
</dbReference>
<evidence type="ECO:0000256" key="14">
    <source>
        <dbReference type="ARBA" id="ARBA00023264"/>
    </source>
</evidence>
<protein>
    <submittedName>
        <fullName evidence="17">Diacylglycerol kinase family protein</fullName>
    </submittedName>
</protein>
<dbReference type="Pfam" id="PF01219">
    <property type="entry name" value="DAGK_prokar"/>
    <property type="match status" value="1"/>
</dbReference>
<evidence type="ECO:0000256" key="5">
    <source>
        <dbReference type="ARBA" id="ARBA00022679"/>
    </source>
</evidence>
<evidence type="ECO:0000256" key="7">
    <source>
        <dbReference type="ARBA" id="ARBA00022741"/>
    </source>
</evidence>
<dbReference type="GO" id="GO:0016301">
    <property type="term" value="F:kinase activity"/>
    <property type="evidence" value="ECO:0007669"/>
    <property type="project" value="UniProtKB-KW"/>
</dbReference>
<comment type="similarity">
    <text evidence="2">Belongs to the bacterial diacylglycerol kinase family.</text>
</comment>
<proteinExistence type="inferred from homology"/>
<keyword evidence="14" id="KW-1208">Phospholipid metabolism</keyword>
<feature type="region of interest" description="Disordered" evidence="15">
    <location>
        <begin position="212"/>
        <end position="234"/>
    </location>
</feature>
<gene>
    <name evidence="17" type="ORF">JY572_10265</name>
</gene>
<keyword evidence="12 16" id="KW-0472">Membrane</keyword>
<evidence type="ECO:0000313" key="17">
    <source>
        <dbReference type="EMBL" id="QSQ16398.1"/>
    </source>
</evidence>
<keyword evidence="10 16" id="KW-1133">Transmembrane helix</keyword>
<feature type="transmembrane region" description="Helical" evidence="16">
    <location>
        <begin position="189"/>
        <end position="207"/>
    </location>
</feature>
<dbReference type="Gene3D" id="1.10.287.3610">
    <property type="match status" value="1"/>
</dbReference>
<keyword evidence="11" id="KW-0443">Lipid metabolism</keyword>
<dbReference type="CDD" id="cd14265">
    <property type="entry name" value="UDPK_IM_like"/>
    <property type="match status" value="1"/>
</dbReference>
<feature type="transmembrane region" description="Helical" evidence="16">
    <location>
        <begin position="105"/>
        <end position="126"/>
    </location>
</feature>
<feature type="transmembrane region" description="Helical" evidence="16">
    <location>
        <begin position="65"/>
        <end position="84"/>
    </location>
</feature>
<keyword evidence="9" id="KW-0067">ATP-binding</keyword>
<dbReference type="PANTHER" id="PTHR34299">
    <property type="entry name" value="DIACYLGLYCEROL KINASE"/>
    <property type="match status" value="1"/>
</dbReference>
<dbReference type="InterPro" id="IPR036945">
    <property type="entry name" value="DAGK_sf"/>
</dbReference>
<dbReference type="Proteomes" id="UP000663090">
    <property type="component" value="Chromosome"/>
</dbReference>
<evidence type="ECO:0000256" key="8">
    <source>
        <dbReference type="ARBA" id="ARBA00022777"/>
    </source>
</evidence>
<keyword evidence="7" id="KW-0547">Nucleotide-binding</keyword>
<keyword evidence="3" id="KW-1003">Cell membrane</keyword>
<evidence type="ECO:0000256" key="4">
    <source>
        <dbReference type="ARBA" id="ARBA00022516"/>
    </source>
</evidence>
<evidence type="ECO:0000256" key="9">
    <source>
        <dbReference type="ARBA" id="ARBA00022840"/>
    </source>
</evidence>
<dbReference type="PANTHER" id="PTHR34299:SF1">
    <property type="entry name" value="DIACYLGLYCEROL KINASE"/>
    <property type="match status" value="1"/>
</dbReference>
<dbReference type="PROSITE" id="PS01069">
    <property type="entry name" value="DAGK_PROKAR"/>
    <property type="match status" value="1"/>
</dbReference>
<evidence type="ECO:0000256" key="11">
    <source>
        <dbReference type="ARBA" id="ARBA00023098"/>
    </source>
</evidence>
<feature type="compositionally biased region" description="Polar residues" evidence="15">
    <location>
        <begin position="216"/>
        <end position="225"/>
    </location>
</feature>
<keyword evidence="5" id="KW-0808">Transferase</keyword>
<organism evidence="17 18">
    <name type="scientific">Myxococcus landrumensis</name>
    <dbReference type="NCBI Taxonomy" id="2813577"/>
    <lineage>
        <taxon>Bacteria</taxon>
        <taxon>Pseudomonadati</taxon>
        <taxon>Myxococcota</taxon>
        <taxon>Myxococcia</taxon>
        <taxon>Myxococcales</taxon>
        <taxon>Cystobacterineae</taxon>
        <taxon>Myxococcaceae</taxon>
        <taxon>Myxococcus</taxon>
    </lineage>
</organism>
<dbReference type="InterPro" id="IPR033717">
    <property type="entry name" value="UDPK"/>
</dbReference>
<keyword evidence="8 17" id="KW-0418">Kinase</keyword>
<evidence type="ECO:0000313" key="18">
    <source>
        <dbReference type="Proteomes" id="UP000663090"/>
    </source>
</evidence>
<dbReference type="InterPro" id="IPR000829">
    <property type="entry name" value="DAGK"/>
</dbReference>
<evidence type="ECO:0000256" key="6">
    <source>
        <dbReference type="ARBA" id="ARBA00022692"/>
    </source>
</evidence>
<feature type="transmembrane region" description="Helical" evidence="16">
    <location>
        <begin position="138"/>
        <end position="157"/>
    </location>
</feature>
<evidence type="ECO:0000256" key="10">
    <source>
        <dbReference type="ARBA" id="ARBA00022989"/>
    </source>
</evidence>
<evidence type="ECO:0000256" key="1">
    <source>
        <dbReference type="ARBA" id="ARBA00004651"/>
    </source>
</evidence>
<keyword evidence="4" id="KW-0444">Lipid biosynthesis</keyword>
<keyword evidence="13" id="KW-0594">Phospholipid biosynthesis</keyword>
<evidence type="ECO:0000256" key="15">
    <source>
        <dbReference type="SAM" id="MobiDB-lite"/>
    </source>
</evidence>
<evidence type="ECO:0000256" key="3">
    <source>
        <dbReference type="ARBA" id="ARBA00022475"/>
    </source>
</evidence>
<keyword evidence="6 16" id="KW-0812">Transmembrane</keyword>
<feature type="transmembrane region" description="Helical" evidence="16">
    <location>
        <begin position="16"/>
        <end position="35"/>
    </location>
</feature>
<reference evidence="17 18" key="1">
    <citation type="submission" date="2021-02" db="EMBL/GenBank/DDBJ databases">
        <title>De Novo genome assembly of isolated myxobacteria.</title>
        <authorList>
            <person name="Stevens D.C."/>
        </authorList>
    </citation>
    <scope>NUCLEOTIDE SEQUENCE [LARGE SCALE GENOMIC DNA]</scope>
    <source>
        <strain evidence="17 18">SCHIC003</strain>
    </source>
</reference>
<evidence type="ECO:0000256" key="12">
    <source>
        <dbReference type="ARBA" id="ARBA00023136"/>
    </source>
</evidence>
<name>A0ABX7NCL3_9BACT</name>
<sequence>MTVPARPPPHFPARRGSGLIASFGHAWAGLIHTVVHQRNMRVHLISAVLVGLVGSGIPLGLAEKVTLIFCVLLIFFAEILNSALEHLVDLAVQQFDEKARLTKDAAAAGVLVLALGTVVIFAAILVHNWDTVRTSTEAIVRQVALGLPLAACVLVLVRPQPRPLWVDLCAFLGGGVLMGALAIHSASLVFSALTAGLLFVAASAAYSRRREARSSGQLPGDSSVNPRPGNEKTG</sequence>
<dbReference type="RefSeq" id="WP_206718059.1">
    <property type="nucleotide sequence ID" value="NZ_CP071091.1"/>
</dbReference>
<feature type="transmembrane region" description="Helical" evidence="16">
    <location>
        <begin position="164"/>
        <end position="183"/>
    </location>
</feature>
<comment type="subcellular location">
    <subcellularLocation>
        <location evidence="1">Cell membrane</location>
        <topology evidence="1">Multi-pass membrane protein</topology>
    </subcellularLocation>
</comment>